<dbReference type="PANTHER" id="PTHR42806">
    <property type="entry name" value="GLYCINE CLEAVAGE SYSTEM P-PROTEIN"/>
    <property type="match status" value="1"/>
</dbReference>
<dbReference type="Proteomes" id="UP000240880">
    <property type="component" value="Unassembled WGS sequence"/>
</dbReference>
<comment type="similarity">
    <text evidence="3">Belongs to the GcvP family. N-terminal subunit subfamily.</text>
</comment>
<evidence type="ECO:0000313" key="6">
    <source>
        <dbReference type="Proteomes" id="UP000240880"/>
    </source>
</evidence>
<dbReference type="InterPro" id="IPR020581">
    <property type="entry name" value="GDC_P"/>
</dbReference>
<comment type="catalytic activity">
    <reaction evidence="2 3">
        <text>N(6)-[(R)-lipoyl]-L-lysyl-[glycine-cleavage complex H protein] + glycine + H(+) = N(6)-[(R)-S(8)-aminomethyldihydrolipoyl]-L-lysyl-[glycine-cleavage complex H protein] + CO2</text>
        <dbReference type="Rhea" id="RHEA:24304"/>
        <dbReference type="Rhea" id="RHEA-COMP:10494"/>
        <dbReference type="Rhea" id="RHEA-COMP:10495"/>
        <dbReference type="ChEBI" id="CHEBI:15378"/>
        <dbReference type="ChEBI" id="CHEBI:16526"/>
        <dbReference type="ChEBI" id="CHEBI:57305"/>
        <dbReference type="ChEBI" id="CHEBI:83099"/>
        <dbReference type="ChEBI" id="CHEBI:83143"/>
        <dbReference type="EC" id="1.4.4.2"/>
    </reaction>
</comment>
<dbReference type="InterPro" id="IPR023010">
    <property type="entry name" value="GcvPA"/>
</dbReference>
<sequence length="452" mass="50416">MEKDEFTHPYLGLTKKERKEMLEYLGLTSADELFSDIPIRSEFHMEEQPLSEQELFFEFYELSKRNWNYLEHPLFAGGGAHAHYVPAVVQKIIERGEFLTSYTPYQPEISQGMLQALFEYQSMVCELTALDVANASHYTYGSSLGEAAHMAHRINSKNKVVVCGAVNPERLEVLRAYAFGKKLAVVQTRYDEQKGSLDFDALQSAVDDETCMVYVESPNYFGVVEPNLEEVAEIAHKKGALFCVGFDMISLALFKPPGEVGADIAVGEGVGFPISYGGPSLGVFATRKQYVRSMPGRVVGATLDKRGKRGFVITLQTREQHIRREKATSNITTNSAILALANAVYLALLGKSGLKKLAERILSNTHYTQSRLAELKGVTSPLFKGYCYQDFVARIQASEQALEKSFEKHGIIAPTRLKQLDSWLFGVSELTTKAHVDLLVVSIKEALEKNEV</sequence>
<dbReference type="AlphaFoldDB" id="A0A2R6AC59"/>
<dbReference type="EC" id="1.4.4.2" evidence="3"/>
<dbReference type="CDD" id="cd00613">
    <property type="entry name" value="GDC-P"/>
    <property type="match status" value="1"/>
</dbReference>
<dbReference type="GO" id="GO:0019464">
    <property type="term" value="P:glycine decarboxylation via glycine cleavage system"/>
    <property type="evidence" value="ECO:0007669"/>
    <property type="project" value="UniProtKB-UniRule"/>
</dbReference>
<comment type="function">
    <text evidence="3">The glycine cleavage system catalyzes the degradation of glycine. The P protein binds the alpha-amino group of glycine through its pyridoxal phosphate cofactor; CO(2) is released and the remaining methylamine moiety is then transferred to the lipoamide cofactor of the H protein.</text>
</comment>
<dbReference type="NCBIfam" id="NF001696">
    <property type="entry name" value="PRK00451.1"/>
    <property type="match status" value="1"/>
</dbReference>
<organism evidence="5 6">
    <name type="scientific">Candidatus Marsarchaeota G1 archaeon OSP_D</name>
    <dbReference type="NCBI Taxonomy" id="1978155"/>
    <lineage>
        <taxon>Archaea</taxon>
        <taxon>Candidatus Marsarchaeota</taxon>
        <taxon>Candidatus Marsarchaeota group 1</taxon>
    </lineage>
</organism>
<evidence type="ECO:0000259" key="4">
    <source>
        <dbReference type="Pfam" id="PF02347"/>
    </source>
</evidence>
<dbReference type="Gene3D" id="3.90.1150.10">
    <property type="entry name" value="Aspartate Aminotransferase, domain 1"/>
    <property type="match status" value="1"/>
</dbReference>
<feature type="domain" description="Glycine cleavage system P-protein N-terminal" evidence="4">
    <location>
        <begin position="10"/>
        <end position="440"/>
    </location>
</feature>
<evidence type="ECO:0000256" key="1">
    <source>
        <dbReference type="ARBA" id="ARBA00023002"/>
    </source>
</evidence>
<name>A0A2R6AC59_9ARCH</name>
<dbReference type="InterPro" id="IPR015424">
    <property type="entry name" value="PyrdxlP-dep_Trfase"/>
</dbReference>
<dbReference type="Pfam" id="PF02347">
    <property type="entry name" value="GDC-P"/>
    <property type="match status" value="1"/>
</dbReference>
<dbReference type="InterPro" id="IPR049315">
    <property type="entry name" value="GDC-P_N"/>
</dbReference>
<dbReference type="GO" id="GO:0004375">
    <property type="term" value="F:glycine dehydrogenase (decarboxylating) activity"/>
    <property type="evidence" value="ECO:0007669"/>
    <property type="project" value="UniProtKB-EC"/>
</dbReference>
<dbReference type="GO" id="GO:0009116">
    <property type="term" value="P:nucleoside metabolic process"/>
    <property type="evidence" value="ECO:0007669"/>
    <property type="project" value="InterPro"/>
</dbReference>
<evidence type="ECO:0000256" key="3">
    <source>
        <dbReference type="HAMAP-Rule" id="MF_00712"/>
    </source>
</evidence>
<reference evidence="5 6" key="1">
    <citation type="submission" date="2017-04" db="EMBL/GenBank/DDBJ databases">
        <title>Novel microbial lineages endemic to geothermal iron-oxide mats fill important gaps in the evolutionary history of Archaea.</title>
        <authorList>
            <person name="Jay Z.J."/>
            <person name="Beam J.P."/>
            <person name="Dlakic M."/>
            <person name="Rusch D.B."/>
            <person name="Kozubal M.A."/>
            <person name="Inskeep W.P."/>
        </authorList>
    </citation>
    <scope>NUCLEOTIDE SEQUENCE [LARGE SCALE GENOMIC DNA]</scope>
    <source>
        <strain evidence="5">OSP_D</strain>
    </source>
</reference>
<keyword evidence="1 3" id="KW-0560">Oxidoreductase</keyword>
<dbReference type="EMBL" id="NEXC01000011">
    <property type="protein sequence ID" value="PSN83939.1"/>
    <property type="molecule type" value="Genomic_DNA"/>
</dbReference>
<comment type="caution">
    <text evidence="5">The sequence shown here is derived from an EMBL/GenBank/DDBJ whole genome shotgun (WGS) entry which is preliminary data.</text>
</comment>
<evidence type="ECO:0000313" key="5">
    <source>
        <dbReference type="EMBL" id="PSN83939.1"/>
    </source>
</evidence>
<dbReference type="SUPFAM" id="SSF53383">
    <property type="entry name" value="PLP-dependent transferases"/>
    <property type="match status" value="1"/>
</dbReference>
<dbReference type="InterPro" id="IPR015421">
    <property type="entry name" value="PyrdxlP-dep_Trfase_major"/>
</dbReference>
<dbReference type="Gene3D" id="3.40.640.10">
    <property type="entry name" value="Type I PLP-dependent aspartate aminotransferase-like (Major domain)"/>
    <property type="match status" value="1"/>
</dbReference>
<evidence type="ECO:0000256" key="2">
    <source>
        <dbReference type="ARBA" id="ARBA00049026"/>
    </source>
</evidence>
<accession>A0A2R6AC59</accession>
<protein>
    <recommendedName>
        <fullName evidence="3">Probable glycine dehydrogenase (decarboxylating) subunit 1</fullName>
        <ecNumber evidence="3">1.4.4.2</ecNumber>
    </recommendedName>
    <alternativeName>
        <fullName evidence="3">Glycine cleavage system P-protein subunit 1</fullName>
    </alternativeName>
    <alternativeName>
        <fullName evidence="3">Glycine decarboxylase subunit 1</fullName>
    </alternativeName>
    <alternativeName>
        <fullName evidence="3">Glycine dehydrogenase (aminomethyl-transferring) subunit 1</fullName>
    </alternativeName>
</protein>
<dbReference type="PANTHER" id="PTHR42806:SF1">
    <property type="entry name" value="GLYCINE DEHYDROGENASE (DECARBOXYLATING)"/>
    <property type="match status" value="1"/>
</dbReference>
<gene>
    <name evidence="3" type="primary">gcvPA</name>
    <name evidence="5" type="ORF">B9Q01_02845</name>
</gene>
<proteinExistence type="inferred from homology"/>
<comment type="subunit">
    <text evidence="3">The glycine cleavage system is composed of four proteins: P, T, L and H. In this organism, the P 'protein' is a heterodimer of two subunits.</text>
</comment>
<dbReference type="InterPro" id="IPR015422">
    <property type="entry name" value="PyrdxlP-dep_Trfase_small"/>
</dbReference>
<dbReference type="HAMAP" id="MF_00712">
    <property type="entry name" value="GcvPA"/>
    <property type="match status" value="1"/>
</dbReference>